<proteinExistence type="predicted"/>
<keyword evidence="2" id="KW-1185">Reference proteome</keyword>
<gene>
    <name evidence="1" type="ORF">N7463_005695</name>
</gene>
<dbReference type="EMBL" id="JAPWDS010000003">
    <property type="protein sequence ID" value="KAJ5502821.1"/>
    <property type="molecule type" value="Genomic_DNA"/>
</dbReference>
<protein>
    <submittedName>
        <fullName evidence="1">Uncharacterized protein</fullName>
    </submittedName>
</protein>
<evidence type="ECO:0000313" key="1">
    <source>
        <dbReference type="EMBL" id="KAJ5502821.1"/>
    </source>
</evidence>
<comment type="caution">
    <text evidence="1">The sequence shown here is derived from an EMBL/GenBank/DDBJ whole genome shotgun (WGS) entry which is preliminary data.</text>
</comment>
<accession>A0A9X0C5Y3</accession>
<name>A0A9X0C5Y3_9EURO</name>
<dbReference type="AlphaFoldDB" id="A0A9X0C5Y3"/>
<dbReference type="OrthoDB" id="4367028at2759"/>
<dbReference type="Proteomes" id="UP001149954">
    <property type="component" value="Unassembled WGS sequence"/>
</dbReference>
<evidence type="ECO:0000313" key="2">
    <source>
        <dbReference type="Proteomes" id="UP001149954"/>
    </source>
</evidence>
<reference evidence="1" key="1">
    <citation type="submission" date="2022-12" db="EMBL/GenBank/DDBJ databases">
        <authorList>
            <person name="Petersen C."/>
        </authorList>
    </citation>
    <scope>NUCLEOTIDE SEQUENCE</scope>
    <source>
        <strain evidence="1">IBT 29495</strain>
    </source>
</reference>
<reference evidence="1" key="2">
    <citation type="journal article" date="2023" name="IMA Fungus">
        <title>Comparative genomic study of the Penicillium genus elucidates a diverse pangenome and 15 lateral gene transfer events.</title>
        <authorList>
            <person name="Petersen C."/>
            <person name="Sorensen T."/>
            <person name="Nielsen M.R."/>
            <person name="Sondergaard T.E."/>
            <person name="Sorensen J.L."/>
            <person name="Fitzpatrick D.A."/>
            <person name="Frisvad J.C."/>
            <person name="Nielsen K.L."/>
        </authorList>
    </citation>
    <scope>NUCLEOTIDE SEQUENCE</scope>
    <source>
        <strain evidence="1">IBT 29495</strain>
    </source>
</reference>
<organism evidence="1 2">
    <name type="scientific">Penicillium fimorum</name>
    <dbReference type="NCBI Taxonomy" id="1882269"/>
    <lineage>
        <taxon>Eukaryota</taxon>
        <taxon>Fungi</taxon>
        <taxon>Dikarya</taxon>
        <taxon>Ascomycota</taxon>
        <taxon>Pezizomycotina</taxon>
        <taxon>Eurotiomycetes</taxon>
        <taxon>Eurotiomycetidae</taxon>
        <taxon>Eurotiales</taxon>
        <taxon>Aspergillaceae</taxon>
        <taxon>Penicillium</taxon>
    </lineage>
</organism>
<sequence length="65" mass="7076">MIPHVFFTPLLSPSPPLPVSQWSEAFILLAHFRISVDHVAMWNECTSVSAIAAGSAFDIGLLLLL</sequence>